<accession>A0A8S2Y3W8</accession>
<reference evidence="2" key="1">
    <citation type="submission" date="2021-02" db="EMBL/GenBank/DDBJ databases">
        <authorList>
            <person name="Nowell W R."/>
        </authorList>
    </citation>
    <scope>NUCLEOTIDE SEQUENCE</scope>
</reference>
<feature type="non-terminal residue" evidence="2">
    <location>
        <position position="41"/>
    </location>
</feature>
<feature type="non-terminal residue" evidence="2">
    <location>
        <position position="1"/>
    </location>
</feature>
<organism evidence="2 3">
    <name type="scientific">Rotaria magnacalcarata</name>
    <dbReference type="NCBI Taxonomy" id="392030"/>
    <lineage>
        <taxon>Eukaryota</taxon>
        <taxon>Metazoa</taxon>
        <taxon>Spiralia</taxon>
        <taxon>Gnathifera</taxon>
        <taxon>Rotifera</taxon>
        <taxon>Eurotatoria</taxon>
        <taxon>Bdelloidea</taxon>
        <taxon>Philodinida</taxon>
        <taxon>Philodinidae</taxon>
        <taxon>Rotaria</taxon>
    </lineage>
</organism>
<feature type="domain" description="Dynein heavy chain hydrolytic ATP-binding dynein motor region" evidence="1">
    <location>
        <begin position="3"/>
        <end position="41"/>
    </location>
</feature>
<dbReference type="EMBL" id="CAJOBI010088891">
    <property type="protein sequence ID" value="CAF4532166.1"/>
    <property type="molecule type" value="Genomic_DNA"/>
</dbReference>
<name>A0A8S2Y3W8_9BILA</name>
<protein>
    <recommendedName>
        <fullName evidence="1">Dynein heavy chain hydrolytic ATP-binding dynein motor region domain-containing protein</fullName>
    </recommendedName>
</protein>
<dbReference type="GO" id="GO:0005524">
    <property type="term" value="F:ATP binding"/>
    <property type="evidence" value="ECO:0007669"/>
    <property type="project" value="InterPro"/>
</dbReference>
<comment type="caution">
    <text evidence="2">The sequence shown here is derived from an EMBL/GenBank/DDBJ whole genome shotgun (WGS) entry which is preliminary data.</text>
</comment>
<evidence type="ECO:0000259" key="1">
    <source>
        <dbReference type="Pfam" id="PF12774"/>
    </source>
</evidence>
<dbReference type="InterPro" id="IPR027417">
    <property type="entry name" value="P-loop_NTPase"/>
</dbReference>
<evidence type="ECO:0000313" key="3">
    <source>
        <dbReference type="Proteomes" id="UP000676336"/>
    </source>
</evidence>
<dbReference type="Gene3D" id="3.40.50.300">
    <property type="entry name" value="P-loop containing nucleotide triphosphate hydrolases"/>
    <property type="match status" value="1"/>
</dbReference>
<dbReference type="Proteomes" id="UP000676336">
    <property type="component" value="Unassembled WGS sequence"/>
</dbReference>
<evidence type="ECO:0000313" key="2">
    <source>
        <dbReference type="EMBL" id="CAF4532166.1"/>
    </source>
</evidence>
<sequence length="41" mass="4600">MLFSRIDLEVLSVVAQQILIIQRGITSGADMIHFEGTDIRL</sequence>
<proteinExistence type="predicted"/>
<dbReference type="AlphaFoldDB" id="A0A8S2Y3W8"/>
<dbReference type="InterPro" id="IPR035699">
    <property type="entry name" value="AAA_6"/>
</dbReference>
<dbReference type="Pfam" id="PF12774">
    <property type="entry name" value="AAA_6"/>
    <property type="match status" value="1"/>
</dbReference>
<gene>
    <name evidence="2" type="ORF">SMN809_LOCUS36284</name>
</gene>